<evidence type="ECO:0000256" key="2">
    <source>
        <dbReference type="ARBA" id="ARBA00023015"/>
    </source>
</evidence>
<dbReference type="GO" id="GO:0006352">
    <property type="term" value="P:DNA-templated transcription initiation"/>
    <property type="evidence" value="ECO:0007669"/>
    <property type="project" value="InterPro"/>
</dbReference>
<evidence type="ECO:0000256" key="1">
    <source>
        <dbReference type="ARBA" id="ARBA00010641"/>
    </source>
</evidence>
<keyword evidence="2" id="KW-0805">Transcription regulation</keyword>
<dbReference type="Gene3D" id="1.10.1740.10">
    <property type="match status" value="1"/>
</dbReference>
<keyword evidence="3" id="KW-0731">Sigma factor</keyword>
<dbReference type="Pfam" id="PF08281">
    <property type="entry name" value="Sigma70_r4_2"/>
    <property type="match status" value="1"/>
</dbReference>
<evidence type="ECO:0000313" key="9">
    <source>
        <dbReference type="Proteomes" id="UP000179243"/>
    </source>
</evidence>
<dbReference type="GO" id="GO:0016987">
    <property type="term" value="F:sigma factor activity"/>
    <property type="evidence" value="ECO:0007669"/>
    <property type="project" value="UniProtKB-KW"/>
</dbReference>
<evidence type="ECO:0008006" key="10">
    <source>
        <dbReference type="Google" id="ProtNLM"/>
    </source>
</evidence>
<evidence type="ECO:0000256" key="4">
    <source>
        <dbReference type="ARBA" id="ARBA00023125"/>
    </source>
</evidence>
<keyword evidence="5" id="KW-0804">Transcription</keyword>
<evidence type="ECO:0000313" key="8">
    <source>
        <dbReference type="EMBL" id="OGK03024.1"/>
    </source>
</evidence>
<dbReference type="InterPro" id="IPR013325">
    <property type="entry name" value="RNA_pol_sigma_r2"/>
</dbReference>
<comment type="caution">
    <text evidence="8">The sequence shown here is derived from an EMBL/GenBank/DDBJ whole genome shotgun (WGS) entry which is preliminary data.</text>
</comment>
<dbReference type="Pfam" id="PF04542">
    <property type="entry name" value="Sigma70_r2"/>
    <property type="match status" value="1"/>
</dbReference>
<dbReference type="CDD" id="cd06171">
    <property type="entry name" value="Sigma70_r4"/>
    <property type="match status" value="1"/>
</dbReference>
<dbReference type="InterPro" id="IPR013324">
    <property type="entry name" value="RNA_pol_sigma_r3/r4-like"/>
</dbReference>
<comment type="similarity">
    <text evidence="1">Belongs to the sigma-70 factor family. ECF subfamily.</text>
</comment>
<dbReference type="PANTHER" id="PTHR43133:SF8">
    <property type="entry name" value="RNA POLYMERASE SIGMA FACTOR HI_1459-RELATED"/>
    <property type="match status" value="1"/>
</dbReference>
<dbReference type="SUPFAM" id="SSF88946">
    <property type="entry name" value="Sigma2 domain of RNA polymerase sigma factors"/>
    <property type="match status" value="1"/>
</dbReference>
<dbReference type="NCBIfam" id="TIGR02937">
    <property type="entry name" value="sigma70-ECF"/>
    <property type="match status" value="1"/>
</dbReference>
<evidence type="ECO:0000256" key="5">
    <source>
        <dbReference type="ARBA" id="ARBA00023163"/>
    </source>
</evidence>
<gene>
    <name evidence="8" type="ORF">A2519_21260</name>
</gene>
<proteinExistence type="inferred from homology"/>
<evidence type="ECO:0000256" key="3">
    <source>
        <dbReference type="ARBA" id="ARBA00023082"/>
    </source>
</evidence>
<dbReference type="Proteomes" id="UP000179243">
    <property type="component" value="Unassembled WGS sequence"/>
</dbReference>
<dbReference type="InterPro" id="IPR014284">
    <property type="entry name" value="RNA_pol_sigma-70_dom"/>
</dbReference>
<feature type="domain" description="RNA polymerase sigma factor 70 region 4 type 2" evidence="7">
    <location>
        <begin position="99"/>
        <end position="149"/>
    </location>
</feature>
<dbReference type="InterPro" id="IPR013249">
    <property type="entry name" value="RNA_pol_sigma70_r4_t2"/>
</dbReference>
<dbReference type="EMBL" id="MFYX01000098">
    <property type="protein sequence ID" value="OGK03024.1"/>
    <property type="molecule type" value="Genomic_DNA"/>
</dbReference>
<dbReference type="SUPFAM" id="SSF88659">
    <property type="entry name" value="Sigma3 and sigma4 domains of RNA polymerase sigma factors"/>
    <property type="match status" value="1"/>
</dbReference>
<name>A0A1F7F8N2_UNCRA</name>
<dbReference type="InterPro" id="IPR007627">
    <property type="entry name" value="RNA_pol_sigma70_r2"/>
</dbReference>
<sequence length="161" mass="18531">MNREFEAIYESLKDGVFTMAYRYLGDKQAAFDVSQDVFIKVYENLGKLPKGNEQKAYILRMTMNRSIDMLRKMKPLQRLPEGAEIGVAENRDTDEADEVAFLLSDLNPDQKTAIILKEIIGCSYEEIARTCETDIGTVRSRLSRAKEKMRETYLQGERHGH</sequence>
<organism evidence="8 9">
    <name type="scientific">Candidatus Raymondbacteria bacterium RIFOXYD12_FULL_49_13</name>
    <dbReference type="NCBI Taxonomy" id="1817890"/>
    <lineage>
        <taxon>Bacteria</taxon>
        <taxon>Raymondiibacteriota</taxon>
    </lineage>
</organism>
<evidence type="ECO:0000259" key="6">
    <source>
        <dbReference type="Pfam" id="PF04542"/>
    </source>
</evidence>
<protein>
    <recommendedName>
        <fullName evidence="10">RNA polymerase subunit sigma-24</fullName>
    </recommendedName>
</protein>
<keyword evidence="4" id="KW-0238">DNA-binding</keyword>
<evidence type="ECO:0000259" key="7">
    <source>
        <dbReference type="Pfam" id="PF08281"/>
    </source>
</evidence>
<accession>A0A1F7F8N2</accession>
<dbReference type="AlphaFoldDB" id="A0A1F7F8N2"/>
<feature type="domain" description="RNA polymerase sigma-70 region 2" evidence="6">
    <location>
        <begin position="8"/>
        <end position="72"/>
    </location>
</feature>
<dbReference type="Gene3D" id="1.10.10.10">
    <property type="entry name" value="Winged helix-like DNA-binding domain superfamily/Winged helix DNA-binding domain"/>
    <property type="match status" value="1"/>
</dbReference>
<dbReference type="GO" id="GO:0003677">
    <property type="term" value="F:DNA binding"/>
    <property type="evidence" value="ECO:0007669"/>
    <property type="project" value="UniProtKB-KW"/>
</dbReference>
<reference evidence="8 9" key="1">
    <citation type="journal article" date="2016" name="Nat. Commun.">
        <title>Thousands of microbial genomes shed light on interconnected biogeochemical processes in an aquifer system.</title>
        <authorList>
            <person name="Anantharaman K."/>
            <person name="Brown C.T."/>
            <person name="Hug L.A."/>
            <person name="Sharon I."/>
            <person name="Castelle C.J."/>
            <person name="Probst A.J."/>
            <person name="Thomas B.C."/>
            <person name="Singh A."/>
            <person name="Wilkins M.J."/>
            <person name="Karaoz U."/>
            <person name="Brodie E.L."/>
            <person name="Williams K.H."/>
            <person name="Hubbard S.S."/>
            <person name="Banfield J.F."/>
        </authorList>
    </citation>
    <scope>NUCLEOTIDE SEQUENCE [LARGE SCALE GENOMIC DNA]</scope>
</reference>
<dbReference type="InterPro" id="IPR036388">
    <property type="entry name" value="WH-like_DNA-bd_sf"/>
</dbReference>
<dbReference type="InterPro" id="IPR039425">
    <property type="entry name" value="RNA_pol_sigma-70-like"/>
</dbReference>
<dbReference type="PANTHER" id="PTHR43133">
    <property type="entry name" value="RNA POLYMERASE ECF-TYPE SIGMA FACTO"/>
    <property type="match status" value="1"/>
</dbReference>